<keyword evidence="3" id="KW-1185">Reference proteome</keyword>
<dbReference type="OrthoDB" id="2013972at2759"/>
<accession>A0A397TAZ5</accession>
<feature type="domain" description="Methyltransferase type 11" evidence="1">
    <location>
        <begin position="146"/>
        <end position="203"/>
    </location>
</feature>
<gene>
    <name evidence="2" type="ORF">C1645_821068</name>
</gene>
<sequence length="280" mass="32372">MAIFLSNSFNFSKNLIKMYQERSCKLDQPSPLSSSKIQPYVNNYSFENDEIVNQFNEKDFNRLDILHHLFRIIWGNNFSIPLHHQLSRGRVRVLEVGSCPSLWTLNMASEYPSSTFIAIENISTISAASFSKLSSYYSSKISEPRNATVLQTSSPFMSLPFPDETFDFVRHESSIITPLSQSLYNPLNTLNQMIRVLKPGGWMEFMIIEKQWYNLGPITQYIKNSYIEFLSSCGINYIECTYFERYLSSRKDLSCIRKQIKETPIGSFGGRICEFVRSPN</sequence>
<dbReference type="STRING" id="658196.A0A397TAZ5"/>
<dbReference type="SUPFAM" id="SSF53335">
    <property type="entry name" value="S-adenosyl-L-methionine-dependent methyltransferases"/>
    <property type="match status" value="1"/>
</dbReference>
<dbReference type="EMBL" id="QKYT01000133">
    <property type="protein sequence ID" value="RIA92171.1"/>
    <property type="molecule type" value="Genomic_DNA"/>
</dbReference>
<proteinExistence type="predicted"/>
<dbReference type="AlphaFoldDB" id="A0A397TAZ5"/>
<name>A0A397TAZ5_9GLOM</name>
<comment type="caution">
    <text evidence="2">The sequence shown here is derived from an EMBL/GenBank/DDBJ whole genome shotgun (WGS) entry which is preliminary data.</text>
</comment>
<dbReference type="GO" id="GO:0008757">
    <property type="term" value="F:S-adenosylmethionine-dependent methyltransferase activity"/>
    <property type="evidence" value="ECO:0007669"/>
    <property type="project" value="InterPro"/>
</dbReference>
<dbReference type="Pfam" id="PF08241">
    <property type="entry name" value="Methyltransf_11"/>
    <property type="match status" value="1"/>
</dbReference>
<dbReference type="Proteomes" id="UP000265703">
    <property type="component" value="Unassembled WGS sequence"/>
</dbReference>
<protein>
    <recommendedName>
        <fullName evidence="1">Methyltransferase type 11 domain-containing protein</fullName>
    </recommendedName>
</protein>
<evidence type="ECO:0000313" key="2">
    <source>
        <dbReference type="EMBL" id="RIA92171.1"/>
    </source>
</evidence>
<dbReference type="InterPro" id="IPR029063">
    <property type="entry name" value="SAM-dependent_MTases_sf"/>
</dbReference>
<evidence type="ECO:0000259" key="1">
    <source>
        <dbReference type="Pfam" id="PF08241"/>
    </source>
</evidence>
<reference evidence="2 3" key="1">
    <citation type="submission" date="2018-06" db="EMBL/GenBank/DDBJ databases">
        <title>Comparative genomics reveals the genomic features of Rhizophagus irregularis, R. cerebriforme, R. diaphanum and Gigaspora rosea, and their symbiotic lifestyle signature.</title>
        <authorList>
            <person name="Morin E."/>
            <person name="San Clemente H."/>
            <person name="Chen E.C.H."/>
            <person name="De La Providencia I."/>
            <person name="Hainaut M."/>
            <person name="Kuo A."/>
            <person name="Kohler A."/>
            <person name="Murat C."/>
            <person name="Tang N."/>
            <person name="Roy S."/>
            <person name="Loubradou J."/>
            <person name="Henrissat B."/>
            <person name="Grigoriev I.V."/>
            <person name="Corradi N."/>
            <person name="Roux C."/>
            <person name="Martin F.M."/>
        </authorList>
    </citation>
    <scope>NUCLEOTIDE SEQUENCE [LARGE SCALE GENOMIC DNA]</scope>
    <source>
        <strain evidence="2 3">DAOM 227022</strain>
    </source>
</reference>
<dbReference type="Gene3D" id="3.40.50.150">
    <property type="entry name" value="Vaccinia Virus protein VP39"/>
    <property type="match status" value="1"/>
</dbReference>
<evidence type="ECO:0000313" key="3">
    <source>
        <dbReference type="Proteomes" id="UP000265703"/>
    </source>
</evidence>
<dbReference type="InterPro" id="IPR013216">
    <property type="entry name" value="Methyltransf_11"/>
</dbReference>
<organism evidence="2 3">
    <name type="scientific">Glomus cerebriforme</name>
    <dbReference type="NCBI Taxonomy" id="658196"/>
    <lineage>
        <taxon>Eukaryota</taxon>
        <taxon>Fungi</taxon>
        <taxon>Fungi incertae sedis</taxon>
        <taxon>Mucoromycota</taxon>
        <taxon>Glomeromycotina</taxon>
        <taxon>Glomeromycetes</taxon>
        <taxon>Glomerales</taxon>
        <taxon>Glomeraceae</taxon>
        <taxon>Glomus</taxon>
    </lineage>
</organism>